<comment type="caution">
    <text evidence="6">The sequence shown here is derived from an EMBL/GenBank/DDBJ whole genome shotgun (WGS) entry which is preliminary data.</text>
</comment>
<dbReference type="Pfam" id="PF00440">
    <property type="entry name" value="TetR_N"/>
    <property type="match status" value="1"/>
</dbReference>
<feature type="domain" description="HTH tetR-type" evidence="5">
    <location>
        <begin position="6"/>
        <end position="66"/>
    </location>
</feature>
<organism evidence="6 7">
    <name type="scientific">Cohnella suwonensis</name>
    <dbReference type="NCBI Taxonomy" id="696072"/>
    <lineage>
        <taxon>Bacteria</taxon>
        <taxon>Bacillati</taxon>
        <taxon>Bacillota</taxon>
        <taxon>Bacilli</taxon>
        <taxon>Bacillales</taxon>
        <taxon>Paenibacillaceae</taxon>
        <taxon>Cohnella</taxon>
    </lineage>
</organism>
<dbReference type="RefSeq" id="WP_209748192.1">
    <property type="nucleotide sequence ID" value="NZ_JBHSMH010000082.1"/>
</dbReference>
<reference evidence="7" key="1">
    <citation type="journal article" date="2019" name="Int. J. Syst. Evol. Microbiol.">
        <title>The Global Catalogue of Microorganisms (GCM) 10K type strain sequencing project: providing services to taxonomists for standard genome sequencing and annotation.</title>
        <authorList>
            <consortium name="The Broad Institute Genomics Platform"/>
            <consortium name="The Broad Institute Genome Sequencing Center for Infectious Disease"/>
            <person name="Wu L."/>
            <person name="Ma J."/>
        </authorList>
    </citation>
    <scope>NUCLEOTIDE SEQUENCE [LARGE SCALE GENOMIC DNA]</scope>
    <source>
        <strain evidence="7">CCUG 57113</strain>
    </source>
</reference>
<dbReference type="PRINTS" id="PR00455">
    <property type="entry name" value="HTHTETR"/>
</dbReference>
<sequence>MSSISETRKQQILDAAADFFLKSGFHKATMADICSSAKMSPGSVYRYFKSKEEIIEALYIQKWETSRSDLKFFLKKMESSVIFADDLVKNLLMGLSMKKPFDPLFMEMRTETLHNPRFGDIERNGFLALESELAQAFSKAQQRGNLSLSVEPEKSAKFFITLLQGLVMNLSLFPEMDVMAYSPLFHKILE</sequence>
<dbReference type="SUPFAM" id="SSF48498">
    <property type="entry name" value="Tetracyclin repressor-like, C-terminal domain"/>
    <property type="match status" value="1"/>
</dbReference>
<dbReference type="EMBL" id="JBHSMH010000082">
    <property type="protein sequence ID" value="MFC5470946.1"/>
    <property type="molecule type" value="Genomic_DNA"/>
</dbReference>
<dbReference type="InterPro" id="IPR001647">
    <property type="entry name" value="HTH_TetR"/>
</dbReference>
<keyword evidence="1" id="KW-0805">Transcription regulation</keyword>
<name>A0ABW0M1T2_9BACL</name>
<evidence type="ECO:0000256" key="3">
    <source>
        <dbReference type="ARBA" id="ARBA00023163"/>
    </source>
</evidence>
<keyword evidence="3" id="KW-0804">Transcription</keyword>
<evidence type="ECO:0000256" key="2">
    <source>
        <dbReference type="ARBA" id="ARBA00023125"/>
    </source>
</evidence>
<protein>
    <submittedName>
        <fullName evidence="6">TetR/AcrR family transcriptional regulator</fullName>
    </submittedName>
</protein>
<dbReference type="InterPro" id="IPR036271">
    <property type="entry name" value="Tet_transcr_reg_TetR-rel_C_sf"/>
</dbReference>
<keyword evidence="7" id="KW-1185">Reference proteome</keyword>
<dbReference type="Proteomes" id="UP001596105">
    <property type="component" value="Unassembled WGS sequence"/>
</dbReference>
<dbReference type="PANTHER" id="PTHR47506">
    <property type="entry name" value="TRANSCRIPTIONAL REGULATORY PROTEIN"/>
    <property type="match status" value="1"/>
</dbReference>
<dbReference type="PANTHER" id="PTHR47506:SF1">
    <property type="entry name" value="HTH-TYPE TRANSCRIPTIONAL REGULATOR YJDC"/>
    <property type="match status" value="1"/>
</dbReference>
<dbReference type="InterPro" id="IPR009057">
    <property type="entry name" value="Homeodomain-like_sf"/>
</dbReference>
<evidence type="ECO:0000256" key="4">
    <source>
        <dbReference type="PROSITE-ProRule" id="PRU00335"/>
    </source>
</evidence>
<evidence type="ECO:0000313" key="7">
    <source>
        <dbReference type="Proteomes" id="UP001596105"/>
    </source>
</evidence>
<evidence type="ECO:0000259" key="5">
    <source>
        <dbReference type="PROSITE" id="PS50977"/>
    </source>
</evidence>
<proteinExistence type="predicted"/>
<dbReference type="Gene3D" id="1.10.357.10">
    <property type="entry name" value="Tetracycline Repressor, domain 2"/>
    <property type="match status" value="1"/>
</dbReference>
<evidence type="ECO:0000313" key="6">
    <source>
        <dbReference type="EMBL" id="MFC5470946.1"/>
    </source>
</evidence>
<dbReference type="SUPFAM" id="SSF46689">
    <property type="entry name" value="Homeodomain-like"/>
    <property type="match status" value="1"/>
</dbReference>
<keyword evidence="2 4" id="KW-0238">DNA-binding</keyword>
<dbReference type="PROSITE" id="PS50977">
    <property type="entry name" value="HTH_TETR_2"/>
    <property type="match status" value="1"/>
</dbReference>
<gene>
    <name evidence="6" type="ORF">ACFPPD_19855</name>
</gene>
<accession>A0ABW0M1T2</accession>
<evidence type="ECO:0000256" key="1">
    <source>
        <dbReference type="ARBA" id="ARBA00023015"/>
    </source>
</evidence>
<feature type="DNA-binding region" description="H-T-H motif" evidence="4">
    <location>
        <begin position="29"/>
        <end position="48"/>
    </location>
</feature>